<name>A0A444UEP7_ACIRT</name>
<reference evidence="1 2" key="1">
    <citation type="submission" date="2019-01" db="EMBL/GenBank/DDBJ databases">
        <title>Draft Genome and Complete Hox-Cluster Characterization of the Sterlet Sturgeon (Acipenser ruthenus).</title>
        <authorList>
            <person name="Wei Q."/>
        </authorList>
    </citation>
    <scope>NUCLEOTIDE SEQUENCE [LARGE SCALE GENOMIC DNA]</scope>
    <source>
        <strain evidence="1">WHYD16114868_AA</strain>
        <tissue evidence="1">Blood</tissue>
    </source>
</reference>
<accession>A0A444UEP7</accession>
<keyword evidence="1" id="KW-0689">Ribosomal protein</keyword>
<evidence type="ECO:0000313" key="2">
    <source>
        <dbReference type="Proteomes" id="UP000289886"/>
    </source>
</evidence>
<comment type="caution">
    <text evidence="1">The sequence shown here is derived from an EMBL/GenBank/DDBJ whole genome shotgun (WGS) entry which is preliminary data.</text>
</comment>
<gene>
    <name evidence="1" type="ORF">EOD39_5286</name>
</gene>
<dbReference type="Pfam" id="PF10246">
    <property type="entry name" value="MRP-S35"/>
    <property type="match status" value="1"/>
</dbReference>
<dbReference type="AlphaFoldDB" id="A0A444UEP7"/>
<keyword evidence="2" id="KW-1185">Reference proteome</keyword>
<dbReference type="InterPro" id="IPR019375">
    <property type="entry name" value="Ribosomal_bS1m"/>
</dbReference>
<protein>
    <submittedName>
        <fullName evidence="1">28S ribosomal protein S28, mitochondrial</fullName>
    </submittedName>
</protein>
<dbReference type="PANTHER" id="PTHR13447">
    <property type="entry name" value="MITOCHONDRIAL 28S RIBOSOMAL PROTEIN S28"/>
    <property type="match status" value="1"/>
</dbReference>
<dbReference type="EMBL" id="SCEB01214706">
    <property type="protein sequence ID" value="RXM33660.1"/>
    <property type="molecule type" value="Genomic_DNA"/>
</dbReference>
<dbReference type="Proteomes" id="UP000289886">
    <property type="component" value="Unassembled WGS sequence"/>
</dbReference>
<dbReference type="PANTHER" id="PTHR13447:SF2">
    <property type="entry name" value="SMALL RIBOSOMAL SUBUNIT PROTEIN BS1M"/>
    <property type="match status" value="1"/>
</dbReference>
<organism evidence="1 2">
    <name type="scientific">Acipenser ruthenus</name>
    <name type="common">Sterlet sturgeon</name>
    <dbReference type="NCBI Taxonomy" id="7906"/>
    <lineage>
        <taxon>Eukaryota</taxon>
        <taxon>Metazoa</taxon>
        <taxon>Chordata</taxon>
        <taxon>Craniata</taxon>
        <taxon>Vertebrata</taxon>
        <taxon>Euteleostomi</taxon>
        <taxon>Actinopterygii</taxon>
        <taxon>Chondrostei</taxon>
        <taxon>Acipenseriformes</taxon>
        <taxon>Acipenseridae</taxon>
        <taxon>Acipenser</taxon>
    </lineage>
</organism>
<proteinExistence type="predicted"/>
<keyword evidence="1" id="KW-0687">Ribonucleoprotein</keyword>
<evidence type="ECO:0000313" key="1">
    <source>
        <dbReference type="EMBL" id="RXM33660.1"/>
    </source>
</evidence>
<sequence length="188" mass="20390">MSALCKAVCVSKRAAELARIPCRSLLGFTKHYSSGETGETPGNEEGTPPAEKRLGGFAAAFELHSDLQQKHDIAAATVGKTASSKKKQSFAYLLKHSPLVQMGTAKDKVAVGKIFHIVNDDLYIDFGGKFHCVCKRPAVDGEKYQRGSRVRLRLVDLELTSRFLGAKTDTTLLEADAVLLGLLESKPK</sequence>
<dbReference type="GO" id="GO:0005763">
    <property type="term" value="C:mitochondrial small ribosomal subunit"/>
    <property type="evidence" value="ECO:0007669"/>
    <property type="project" value="TreeGrafter"/>
</dbReference>